<dbReference type="PANTHER" id="PTHR24096">
    <property type="entry name" value="LONG-CHAIN-FATTY-ACID--COA LIGASE"/>
    <property type="match status" value="1"/>
</dbReference>
<dbReference type="Pfam" id="PF00501">
    <property type="entry name" value="AMP-binding"/>
    <property type="match status" value="1"/>
</dbReference>
<protein>
    <submittedName>
        <fullName evidence="3">Acyl--CoA ligase</fullName>
    </submittedName>
</protein>
<evidence type="ECO:0000259" key="2">
    <source>
        <dbReference type="Pfam" id="PF00501"/>
    </source>
</evidence>
<name>A0A6P1V7X2_9ENTR</name>
<evidence type="ECO:0000313" key="3">
    <source>
        <dbReference type="EMBL" id="QHS49977.1"/>
    </source>
</evidence>
<organism evidence="3 4">
    <name type="scientific">Klebsiella michiganensis</name>
    <dbReference type="NCBI Taxonomy" id="1134687"/>
    <lineage>
        <taxon>Bacteria</taxon>
        <taxon>Pseudomonadati</taxon>
        <taxon>Pseudomonadota</taxon>
        <taxon>Gammaproteobacteria</taxon>
        <taxon>Enterobacterales</taxon>
        <taxon>Enterobacteriaceae</taxon>
        <taxon>Klebsiella/Raoultella group</taxon>
        <taxon>Klebsiella</taxon>
    </lineage>
</organism>
<dbReference type="AlphaFoldDB" id="A0A6P1V7X2"/>
<gene>
    <name evidence="3" type="ORF">GW952_30605</name>
</gene>
<dbReference type="PROSITE" id="PS00455">
    <property type="entry name" value="AMP_BINDING"/>
    <property type="match status" value="1"/>
</dbReference>
<dbReference type="InterPro" id="IPR000873">
    <property type="entry name" value="AMP-dep_synth/lig_dom"/>
</dbReference>
<dbReference type="Proteomes" id="UP000464389">
    <property type="component" value="Plasmid unnamed2"/>
</dbReference>
<dbReference type="EMBL" id="CP048110">
    <property type="protein sequence ID" value="QHS49977.1"/>
    <property type="molecule type" value="Genomic_DNA"/>
</dbReference>
<feature type="domain" description="AMP-dependent synthetase/ligase" evidence="2">
    <location>
        <begin position="59"/>
        <end position="392"/>
    </location>
</feature>
<dbReference type="GO" id="GO:0016405">
    <property type="term" value="F:CoA-ligase activity"/>
    <property type="evidence" value="ECO:0007669"/>
    <property type="project" value="TreeGrafter"/>
</dbReference>
<sequence length="567" mass="62458">MMKPMINLHSQAVRESLYADEALGTGNFLFKVLELGVDREGGLFSLEQPFITPCGTCFEQLSLTDLYQAVAELAAWYQQLDIHAGEIVLTYTSEGISQFLHFLALTSLGAIPAPVNCNMRPDITLLYHRKYRFDRLVYDQHANSEELVRLTAGQHDIYACDIVDPTLPTQPDGDWPIQYSHDVTVMICHSSGTTGVPKAVLFGHQQFFHGKRERLLQFLQLDGERMLCALPHSHSAGVSYLMTAVLLGMPTRVLTRLTSPVLADEIVAFQPSVMAAFSQSYAALAETHPRDNAFPSLRRFFNTGDTAHEMHIRALLNAAPQAAFHDGFGASELGMALFSKVSWRGRIASGRCVGQPVPFAQARIEDELGHVLPQGAIGYIAVQSPTITAGYFLDESLTARCRRPDGYWLTGDIGYLDADGAFVHLDRAVDVIRSARGPVYTLQLEETVLRQCQVDDVTVVGVPLSPRSNEMVVVLLRPTAARGVMPCHEVAAVLAASLPEGVPYAVVHLANHVGLPTGATGKALKRIILDRFWHDLNQYRRGNRDTYRYVLQIGVDFAPSDEALTSA</sequence>
<reference evidence="3 4" key="1">
    <citation type="submission" date="2020-01" db="EMBL/GenBank/DDBJ databases">
        <title>Bactrocera dorsalis gut bacteria genome.</title>
        <authorList>
            <person name="Zhang H."/>
            <person name="Cai Z."/>
        </authorList>
    </citation>
    <scope>NUCLEOTIDE SEQUENCE [LARGE SCALE GENOMIC DNA]</scope>
    <source>
        <strain evidence="3 4">BD177</strain>
        <plasmid evidence="3 4">unnamed2</plasmid>
    </source>
</reference>
<dbReference type="InterPro" id="IPR020845">
    <property type="entry name" value="AMP-binding_CS"/>
</dbReference>
<keyword evidence="1 3" id="KW-0436">Ligase</keyword>
<dbReference type="RefSeq" id="WP_162122758.1">
    <property type="nucleotide sequence ID" value="NZ_CP048110.1"/>
</dbReference>
<dbReference type="InterPro" id="IPR042099">
    <property type="entry name" value="ANL_N_sf"/>
</dbReference>
<evidence type="ECO:0000256" key="1">
    <source>
        <dbReference type="ARBA" id="ARBA00022598"/>
    </source>
</evidence>
<proteinExistence type="predicted"/>
<dbReference type="Gene3D" id="3.40.50.12780">
    <property type="entry name" value="N-terminal domain of ligase-like"/>
    <property type="match status" value="1"/>
</dbReference>
<geneLocation type="plasmid" evidence="3">
    <name>unnamed2</name>
</geneLocation>
<dbReference type="SUPFAM" id="SSF56801">
    <property type="entry name" value="Acetyl-CoA synthetase-like"/>
    <property type="match status" value="1"/>
</dbReference>
<keyword evidence="3" id="KW-0614">Plasmid</keyword>
<accession>A0A6P1V7X2</accession>
<dbReference type="CDD" id="cd04433">
    <property type="entry name" value="AFD_class_I"/>
    <property type="match status" value="1"/>
</dbReference>
<evidence type="ECO:0000313" key="4">
    <source>
        <dbReference type="Proteomes" id="UP000464389"/>
    </source>
</evidence>